<evidence type="ECO:0000313" key="2">
    <source>
        <dbReference type="Proteomes" id="UP000245380"/>
    </source>
</evidence>
<name>A0A2U3DAQ0_SULT2</name>
<dbReference type="OrthoDB" id="2376687at2"/>
<proteinExistence type="predicted"/>
<protein>
    <submittedName>
        <fullName evidence="1">Uncharacterized protein</fullName>
    </submittedName>
</protein>
<comment type="caution">
    <text evidence="1">The sequence shown here is derived from an EMBL/GenBank/DDBJ whole genome shotgun (WGS) entry which is preliminary data.</text>
</comment>
<sequence>MTISIPLSFAKFLQAHVFSTTMWENGYDSDESNRVCAAMTEWAQRDLGISGEFVIIWSANQGAVFSGDCELAYLHANRAYLLPNPYLEGNAEGFIHALQKIVEGHWSELYDVPFSHRVLYNVVSCV</sequence>
<gene>
    <name evidence="1" type="ORF">BM613_03830</name>
</gene>
<accession>A0A2U3DAQ0</accession>
<reference evidence="1 2" key="1">
    <citation type="submission" date="2016-11" db="EMBL/GenBank/DDBJ databases">
        <title>Comparative genomics of Acidibacillus ferroxidans species.</title>
        <authorList>
            <person name="Oliveira G."/>
            <person name="Nunes G."/>
            <person name="Oliveira R."/>
            <person name="Araujo F."/>
            <person name="Salim A."/>
            <person name="Scholte L."/>
            <person name="Morais D."/>
            <person name="Nancucheo I."/>
            <person name="Johnson D.B."/>
            <person name="Grail B."/>
            <person name="Bittencourt J."/>
            <person name="Valadares R."/>
        </authorList>
    </citation>
    <scope>NUCLEOTIDE SEQUENCE [LARGE SCALE GENOMIC DNA]</scope>
    <source>
        <strain evidence="1 2">Y002</strain>
    </source>
</reference>
<keyword evidence="2" id="KW-1185">Reference proteome</keyword>
<evidence type="ECO:0000313" key="1">
    <source>
        <dbReference type="EMBL" id="PWI58357.1"/>
    </source>
</evidence>
<dbReference type="Proteomes" id="UP000245380">
    <property type="component" value="Unassembled WGS sequence"/>
</dbReference>
<dbReference type="EMBL" id="MPDK01000004">
    <property type="protein sequence ID" value="PWI58357.1"/>
    <property type="molecule type" value="Genomic_DNA"/>
</dbReference>
<dbReference type="AlphaFoldDB" id="A0A2U3DAQ0"/>
<organism evidence="1 2">
    <name type="scientific">Sulfoacidibacillus thermotolerans</name>
    <name type="common">Acidibacillus sulfuroxidans</name>
    <dbReference type="NCBI Taxonomy" id="1765684"/>
    <lineage>
        <taxon>Bacteria</taxon>
        <taxon>Bacillati</taxon>
        <taxon>Bacillota</taxon>
        <taxon>Bacilli</taxon>
        <taxon>Bacillales</taxon>
        <taxon>Alicyclobacillaceae</taxon>
        <taxon>Sulfoacidibacillus</taxon>
    </lineage>
</organism>
<dbReference type="RefSeq" id="WP_109429861.1">
    <property type="nucleotide sequence ID" value="NZ_MPDK01000004.1"/>
</dbReference>